<dbReference type="Gene3D" id="3.40.50.620">
    <property type="entry name" value="HUPs"/>
    <property type="match status" value="1"/>
</dbReference>
<reference evidence="1" key="1">
    <citation type="journal article" date="2015" name="Nature">
        <title>Complex archaea that bridge the gap between prokaryotes and eukaryotes.</title>
        <authorList>
            <person name="Spang A."/>
            <person name="Saw J.H."/>
            <person name="Jorgensen S.L."/>
            <person name="Zaremba-Niedzwiedzka K."/>
            <person name="Martijn J."/>
            <person name="Lind A.E."/>
            <person name="van Eijk R."/>
            <person name="Schleper C."/>
            <person name="Guy L."/>
            <person name="Ettema T.J."/>
        </authorList>
    </citation>
    <scope>NUCLEOTIDE SEQUENCE</scope>
</reference>
<dbReference type="InterPro" id="IPR014729">
    <property type="entry name" value="Rossmann-like_a/b/a_fold"/>
</dbReference>
<evidence type="ECO:0008006" key="2">
    <source>
        <dbReference type="Google" id="ProtNLM"/>
    </source>
</evidence>
<name>A0A0F9CQ16_9ZZZZ</name>
<dbReference type="SUPFAM" id="SSF52374">
    <property type="entry name" value="Nucleotidylyl transferase"/>
    <property type="match status" value="1"/>
</dbReference>
<evidence type="ECO:0000313" key="1">
    <source>
        <dbReference type="EMBL" id="KKL51463.1"/>
    </source>
</evidence>
<gene>
    <name evidence="1" type="ORF">LCGC14_2295240</name>
</gene>
<protein>
    <recommendedName>
        <fullName evidence="2">Cytidyltransferase-like domain-containing protein</fullName>
    </recommendedName>
</protein>
<accession>A0A0F9CQ16</accession>
<comment type="caution">
    <text evidence="1">The sequence shown here is derived from an EMBL/GenBank/DDBJ whole genome shotgun (WGS) entry which is preliminary data.</text>
</comment>
<sequence length="150" mass="17113">MIALMPGRFQPFHRGHFSNIVNVLDKGYSVKVAIRDMVIDKKNPWPASIIKQIIEQTLIAEEIKDVQVFVIPDICEDWSDAIKKIVGHFDVVAAGNPRLKMHFDCKKIHCPRKDNPYSATKVRKQLKKGEGIDNMCLTSTIQVMKDLELI</sequence>
<proteinExistence type="predicted"/>
<dbReference type="AlphaFoldDB" id="A0A0F9CQ16"/>
<organism evidence="1">
    <name type="scientific">marine sediment metagenome</name>
    <dbReference type="NCBI Taxonomy" id="412755"/>
    <lineage>
        <taxon>unclassified sequences</taxon>
        <taxon>metagenomes</taxon>
        <taxon>ecological metagenomes</taxon>
    </lineage>
</organism>
<dbReference type="EMBL" id="LAZR01032243">
    <property type="protein sequence ID" value="KKL51463.1"/>
    <property type="molecule type" value="Genomic_DNA"/>
</dbReference>